<sequence>MRHTVRAAVRIAALIGSFALVAGCGGDGGDAPGEGARNGGKAPRTATGTLEELAARTRCEVVVQTDAAELRQGMCTTEDGRYVLATFATAEGRRDWLAEAKPYGGTYLVGGKWVAVGEPEVLEKLRGRLGGALESGASHTGDVGGDGGPGSEGAGHGGHRGHG</sequence>
<protein>
    <recommendedName>
        <fullName evidence="5">Lipoprotein</fullName>
    </recommendedName>
</protein>
<proteinExistence type="predicted"/>
<keyword evidence="4" id="KW-1185">Reference proteome</keyword>
<evidence type="ECO:0000256" key="2">
    <source>
        <dbReference type="SAM" id="SignalP"/>
    </source>
</evidence>
<dbReference type="RefSeq" id="WP_344323346.1">
    <property type="nucleotide sequence ID" value="NZ_BAAASZ010000023.1"/>
</dbReference>
<gene>
    <name evidence="3" type="ORF">GCM10010405_32090</name>
</gene>
<evidence type="ECO:0008006" key="5">
    <source>
        <dbReference type="Google" id="ProtNLM"/>
    </source>
</evidence>
<dbReference type="Proteomes" id="UP001501638">
    <property type="component" value="Unassembled WGS sequence"/>
</dbReference>
<dbReference type="PROSITE" id="PS51257">
    <property type="entry name" value="PROKAR_LIPOPROTEIN"/>
    <property type="match status" value="1"/>
</dbReference>
<dbReference type="EMBL" id="BAAASZ010000023">
    <property type="protein sequence ID" value="GAA2446269.1"/>
    <property type="molecule type" value="Genomic_DNA"/>
</dbReference>
<feature type="signal peptide" evidence="2">
    <location>
        <begin position="1"/>
        <end position="22"/>
    </location>
</feature>
<accession>A0ABN3K1Q8</accession>
<feature type="compositionally biased region" description="Gly residues" evidence="1">
    <location>
        <begin position="142"/>
        <end position="156"/>
    </location>
</feature>
<comment type="caution">
    <text evidence="3">The sequence shown here is derived from an EMBL/GenBank/DDBJ whole genome shotgun (WGS) entry which is preliminary data.</text>
</comment>
<keyword evidence="2" id="KW-0732">Signal</keyword>
<feature type="region of interest" description="Disordered" evidence="1">
    <location>
        <begin position="133"/>
        <end position="163"/>
    </location>
</feature>
<name>A0ABN3K1Q8_9ACTN</name>
<reference evidence="3 4" key="1">
    <citation type="journal article" date="2019" name="Int. J. Syst. Evol. Microbiol.">
        <title>The Global Catalogue of Microorganisms (GCM) 10K type strain sequencing project: providing services to taxonomists for standard genome sequencing and annotation.</title>
        <authorList>
            <consortium name="The Broad Institute Genomics Platform"/>
            <consortium name="The Broad Institute Genome Sequencing Center for Infectious Disease"/>
            <person name="Wu L."/>
            <person name="Ma J."/>
        </authorList>
    </citation>
    <scope>NUCLEOTIDE SEQUENCE [LARGE SCALE GENOMIC DNA]</scope>
    <source>
        <strain evidence="3 4">JCM 6305</strain>
    </source>
</reference>
<organism evidence="3 4">
    <name type="scientific">Streptomyces macrosporus</name>
    <dbReference type="NCBI Taxonomy" id="44032"/>
    <lineage>
        <taxon>Bacteria</taxon>
        <taxon>Bacillati</taxon>
        <taxon>Actinomycetota</taxon>
        <taxon>Actinomycetes</taxon>
        <taxon>Kitasatosporales</taxon>
        <taxon>Streptomycetaceae</taxon>
        <taxon>Streptomyces</taxon>
    </lineage>
</organism>
<evidence type="ECO:0000256" key="1">
    <source>
        <dbReference type="SAM" id="MobiDB-lite"/>
    </source>
</evidence>
<evidence type="ECO:0000313" key="3">
    <source>
        <dbReference type="EMBL" id="GAA2446269.1"/>
    </source>
</evidence>
<evidence type="ECO:0000313" key="4">
    <source>
        <dbReference type="Proteomes" id="UP001501638"/>
    </source>
</evidence>
<feature type="chain" id="PRO_5045311373" description="Lipoprotein" evidence="2">
    <location>
        <begin position="23"/>
        <end position="163"/>
    </location>
</feature>